<dbReference type="Proteomes" id="UP000053259">
    <property type="component" value="Unassembled WGS sequence"/>
</dbReference>
<evidence type="ECO:0000256" key="7">
    <source>
        <dbReference type="ARBA" id="ARBA00031154"/>
    </source>
</evidence>
<dbReference type="AlphaFoldDB" id="A0A0D1XDH0"/>
<dbReference type="GO" id="GO:0016491">
    <property type="term" value="F:oxidoreductase activity"/>
    <property type="evidence" value="ECO:0007669"/>
    <property type="project" value="UniProtKB-KW"/>
</dbReference>
<dbReference type="HOGENOM" id="CLU_055657_0_0_1"/>
<dbReference type="Pfam" id="PF00248">
    <property type="entry name" value="Aldo_ket_red"/>
    <property type="match status" value="1"/>
</dbReference>
<dbReference type="RefSeq" id="XP_016210150.1">
    <property type="nucleotide sequence ID" value="XM_016362030.1"/>
</dbReference>
<evidence type="ECO:0000256" key="5">
    <source>
        <dbReference type="ARBA" id="ARBA00023002"/>
    </source>
</evidence>
<dbReference type="GeneID" id="27316144"/>
<dbReference type="STRING" id="253628.A0A0D1XDH0"/>
<organism evidence="11 12">
    <name type="scientific">Verruconis gallopava</name>
    <dbReference type="NCBI Taxonomy" id="253628"/>
    <lineage>
        <taxon>Eukaryota</taxon>
        <taxon>Fungi</taxon>
        <taxon>Dikarya</taxon>
        <taxon>Ascomycota</taxon>
        <taxon>Pezizomycotina</taxon>
        <taxon>Dothideomycetes</taxon>
        <taxon>Pleosporomycetidae</taxon>
        <taxon>Venturiales</taxon>
        <taxon>Sympoventuriaceae</taxon>
        <taxon>Verruconis</taxon>
    </lineage>
</organism>
<evidence type="ECO:0000256" key="1">
    <source>
        <dbReference type="ARBA" id="ARBA00005006"/>
    </source>
</evidence>
<evidence type="ECO:0000259" key="10">
    <source>
        <dbReference type="Pfam" id="PF00248"/>
    </source>
</evidence>
<evidence type="ECO:0000313" key="11">
    <source>
        <dbReference type="EMBL" id="KIW00281.1"/>
    </source>
</evidence>
<proteinExistence type="inferred from homology"/>
<dbReference type="InParanoid" id="A0A0D1XDH0"/>
<dbReference type="FunFam" id="3.20.20.100:FF:000026">
    <property type="entry name" value="Gamma-cysteine synthetase regulatory subunit, putative"/>
    <property type="match status" value="1"/>
</dbReference>
<dbReference type="Gene3D" id="3.20.20.100">
    <property type="entry name" value="NADP-dependent oxidoreductase domain"/>
    <property type="match status" value="1"/>
</dbReference>
<dbReference type="GO" id="GO:0006750">
    <property type="term" value="P:glutathione biosynthetic process"/>
    <property type="evidence" value="ECO:0007669"/>
    <property type="project" value="UniProtKB-UniPathway"/>
</dbReference>
<dbReference type="SUPFAM" id="SSF51430">
    <property type="entry name" value="NAD(P)-linked oxidoreductase"/>
    <property type="match status" value="1"/>
</dbReference>
<dbReference type="GO" id="GO:0030234">
    <property type="term" value="F:enzyme regulator activity"/>
    <property type="evidence" value="ECO:0007669"/>
    <property type="project" value="TreeGrafter"/>
</dbReference>
<dbReference type="InterPro" id="IPR032963">
    <property type="entry name" value="Gclm"/>
</dbReference>
<dbReference type="InterPro" id="IPR023210">
    <property type="entry name" value="NADP_OxRdtase_dom"/>
</dbReference>
<dbReference type="InterPro" id="IPR036812">
    <property type="entry name" value="NAD(P)_OxRdtase_dom_sf"/>
</dbReference>
<keyword evidence="12" id="KW-1185">Reference proteome</keyword>
<keyword evidence="5" id="KW-0560">Oxidoreductase</keyword>
<evidence type="ECO:0000256" key="3">
    <source>
        <dbReference type="ARBA" id="ARBA00011532"/>
    </source>
</evidence>
<dbReference type="GO" id="GO:0017109">
    <property type="term" value="C:glutamate-cysteine ligase complex"/>
    <property type="evidence" value="ECO:0007669"/>
    <property type="project" value="TreeGrafter"/>
</dbReference>
<name>A0A0D1XDH0_9PEZI</name>
<dbReference type="PANTHER" id="PTHR13295:SF4">
    <property type="entry name" value="GLUTAMATE--CYSTEINE LIGASE REGULATORY SUBUNIT"/>
    <property type="match status" value="1"/>
</dbReference>
<evidence type="ECO:0000256" key="4">
    <source>
        <dbReference type="ARBA" id="ARBA00022684"/>
    </source>
</evidence>
<evidence type="ECO:0000313" key="12">
    <source>
        <dbReference type="Proteomes" id="UP000053259"/>
    </source>
</evidence>
<comment type="subunit">
    <text evidence="3">Heterodimer of a catalytic heavy chain and a regulatory light chain.</text>
</comment>
<keyword evidence="4" id="KW-0317">Glutathione biosynthesis</keyword>
<reference evidence="11 12" key="1">
    <citation type="submission" date="2015-01" db="EMBL/GenBank/DDBJ databases">
        <title>The Genome Sequence of Ochroconis gallopava CBS43764.</title>
        <authorList>
            <consortium name="The Broad Institute Genomics Platform"/>
            <person name="Cuomo C."/>
            <person name="de Hoog S."/>
            <person name="Gorbushina A."/>
            <person name="Stielow B."/>
            <person name="Teixiera M."/>
            <person name="Abouelleil A."/>
            <person name="Chapman S.B."/>
            <person name="Priest M."/>
            <person name="Young S.K."/>
            <person name="Wortman J."/>
            <person name="Nusbaum C."/>
            <person name="Birren B."/>
        </authorList>
    </citation>
    <scope>NUCLEOTIDE SEQUENCE [LARGE SCALE GENOMIC DNA]</scope>
    <source>
        <strain evidence="11 12">CBS 43764</strain>
    </source>
</reference>
<dbReference type="EMBL" id="KN847565">
    <property type="protein sequence ID" value="KIW00281.1"/>
    <property type="molecule type" value="Genomic_DNA"/>
</dbReference>
<dbReference type="VEuPathDB" id="FungiDB:PV09_08171"/>
<protein>
    <recommendedName>
        <fullName evidence="8">GCS light chain</fullName>
    </recommendedName>
    <alternativeName>
        <fullName evidence="6">Gamma-ECS regulatory subunit</fullName>
    </alternativeName>
    <alternativeName>
        <fullName evidence="9">Gamma-glutamylcysteine synthetase regulatory subunit</fullName>
    </alternativeName>
    <alternativeName>
        <fullName evidence="7">Glutamate--cysteine ligase modifier subunit</fullName>
    </alternativeName>
</protein>
<evidence type="ECO:0000256" key="2">
    <source>
        <dbReference type="ARBA" id="ARBA00008612"/>
    </source>
</evidence>
<sequence>MKRSYSPNPPLGGALKRTATQPSTMKLVLSTSNIITGDGSILRPSGRSDTELTTSLRSNFRSARDAASTGEGQDVSYKLWTTQDGDILYIPSIDASNQGLAEERASYDITVKLFYLPNVPPSRRCAHTKEAVDLVLKELKVDSIDLLIVSFPNIVFDAEDESEEDEFSDASSGDPNAPEDIATMLQTWRTIEGLHEKGIVDKLGLAEFGTGRLTRILAEAKVRPTVDQINVRDCCVVPKPLILFAKKEGIELLTHSDCTNILPQGTLRELLGPVENGVGVLAAGSENLAVATDGLKGDIEPQWVVKYTAVVKNRGVVENKGYFAVAELKNT</sequence>
<dbReference type="UniPathway" id="UPA00142">
    <property type="reaction ID" value="UER00209"/>
</dbReference>
<feature type="domain" description="NADP-dependent oxidoreductase" evidence="10">
    <location>
        <begin position="102"/>
        <end position="256"/>
    </location>
</feature>
<comment type="pathway">
    <text evidence="1">Sulfur metabolism; glutathione biosynthesis; glutathione from L-cysteine and L-glutamate: step 1/2.</text>
</comment>
<comment type="similarity">
    <text evidence="2">Belongs to the aldo/keto reductase family. Glutamate--cysteine ligase light chain subfamily.</text>
</comment>
<dbReference type="GO" id="GO:0035226">
    <property type="term" value="F:glutamate-cysteine ligase catalytic subunit binding"/>
    <property type="evidence" value="ECO:0007669"/>
    <property type="project" value="InterPro"/>
</dbReference>
<dbReference type="OrthoDB" id="5596051at2759"/>
<accession>A0A0D1XDH0</accession>
<gene>
    <name evidence="11" type="ORF">PV09_08171</name>
</gene>
<evidence type="ECO:0000256" key="8">
    <source>
        <dbReference type="ARBA" id="ARBA00031732"/>
    </source>
</evidence>
<evidence type="ECO:0000256" key="9">
    <source>
        <dbReference type="ARBA" id="ARBA00032926"/>
    </source>
</evidence>
<evidence type="ECO:0000256" key="6">
    <source>
        <dbReference type="ARBA" id="ARBA00030406"/>
    </source>
</evidence>
<dbReference type="PANTHER" id="PTHR13295">
    <property type="entry name" value="GLUTAMATE CYSTEINE LIGASE REGULATORY SUBUNIT"/>
    <property type="match status" value="1"/>
</dbReference>